<dbReference type="AlphaFoldDB" id="A0A7S1PFV6"/>
<proteinExistence type="predicted"/>
<feature type="region of interest" description="Disordered" evidence="1">
    <location>
        <begin position="521"/>
        <end position="565"/>
    </location>
</feature>
<evidence type="ECO:0000256" key="1">
    <source>
        <dbReference type="SAM" id="MobiDB-lite"/>
    </source>
</evidence>
<dbReference type="PANTHER" id="PTHR47839:SF1">
    <property type="entry name" value="DOMAIN PROTEIN, PUTATIVE (AFU_ORTHOLOGUE AFUA_6G04830)-RELATED"/>
    <property type="match status" value="1"/>
</dbReference>
<dbReference type="PANTHER" id="PTHR47839">
    <property type="entry name" value="DOMAIN PROTEIN, PUTATIVE (AFU_ORTHOLOGUE AFUA_6G04830)-RELATED"/>
    <property type="match status" value="1"/>
</dbReference>
<organism evidence="2">
    <name type="scientific">Percolomonas cosmopolitus</name>
    <dbReference type="NCBI Taxonomy" id="63605"/>
    <lineage>
        <taxon>Eukaryota</taxon>
        <taxon>Discoba</taxon>
        <taxon>Heterolobosea</taxon>
        <taxon>Tetramitia</taxon>
        <taxon>Eutetramitia</taxon>
        <taxon>Percolomonadidae</taxon>
        <taxon>Percolomonas</taxon>
    </lineage>
</organism>
<gene>
    <name evidence="2" type="ORF">PCOS0759_LOCUS1119</name>
</gene>
<feature type="compositionally biased region" description="Basic residues" evidence="1">
    <location>
        <begin position="553"/>
        <end position="562"/>
    </location>
</feature>
<evidence type="ECO:0000313" key="2">
    <source>
        <dbReference type="EMBL" id="CAD9077887.1"/>
    </source>
</evidence>
<reference evidence="2" key="1">
    <citation type="submission" date="2021-01" db="EMBL/GenBank/DDBJ databases">
        <authorList>
            <person name="Corre E."/>
            <person name="Pelletier E."/>
            <person name="Niang G."/>
            <person name="Scheremetjew M."/>
            <person name="Finn R."/>
            <person name="Kale V."/>
            <person name="Holt S."/>
            <person name="Cochrane G."/>
            <person name="Meng A."/>
            <person name="Brown T."/>
            <person name="Cohen L."/>
        </authorList>
    </citation>
    <scope>NUCLEOTIDE SEQUENCE</scope>
    <source>
        <strain evidence="2">WS</strain>
    </source>
</reference>
<accession>A0A7S1PFV6</accession>
<protein>
    <submittedName>
        <fullName evidence="2">Uncharacterized protein</fullName>
    </submittedName>
</protein>
<name>A0A7S1PFV6_9EUKA</name>
<sequence>MHIKEQRGQGLFGSSTLYFYLHNTLCVGWMFLMENSEPQGLHISLCNMDTFLNPEMLFLGESSKRNDEKMGGSWGEGGKTEANRLCAVGGDHSVIYHSGHHKWKFFHQKDKYFTVEFEQCHHLPYTVMHIDAPPTAFAKSDFLFLHTHVDRIVVPKHTMQLILSPQHVGCVFTHGILVCRDRKAFPSFGINWTGNISKEMGIGRDRFNIDRRFMATHVILSIIEMEQLGILRTSKHGKKLLGKLLLEFKQRRGEVQSVIQYANFSVHKHATPWNWELFGTVMLKALEAHEGNSCILPFDRDSAPDLEEEAEMFGLTGVALSAHFVSLLQQSPHCAQIEKLRQQYFSDYMRLPEGRPLLEEDEAEKHSYLEHSARFGVSSIHWWNQKDKAGYLAQHLLNFVSSVLYPIQVPSLRQIKFKDFSNIQSNTQPIVFLVDPKDNCEYFLVDWQSFYPDRVHAELLRDEDFHCSGKNCGCVFLKFWDNVMKILEVRKGVPSKSLQTLNRRMINLLFGSVNQLEVTPSNQIQPAKRTQRGVTTEDSGPMDGEETDFTTTGRRRRHHHMSNHPLNQHITFSVQRVLHTTIHRDEPELPINDTGGILNDWTCEAPERTAIQLVGASIRGVPVHIDVRHHSLFEEAQTFLTNNSQIVELAALIVEVLARLFDLHNTQSHQIFHLFYQKNTGVVAFNVYSQKEMYFNIAAFQEWLCVDGRPVEKSAHRSEEWHHLIAQRSLQQCLSFWMIVFCHELAHNQHHGHNRAHEELEESLCAFGMPILYRNVFLRLDELGVDGDVSLWGEALKSLLE</sequence>
<dbReference type="EMBL" id="HBGD01001385">
    <property type="protein sequence ID" value="CAD9077887.1"/>
    <property type="molecule type" value="Transcribed_RNA"/>
</dbReference>